<comment type="caution">
    <text evidence="1">The sequence shown here is derived from an EMBL/GenBank/DDBJ whole genome shotgun (WGS) entry which is preliminary data.</text>
</comment>
<name>A0ABT8KX73_9BACT</name>
<organism evidence="1 2">
    <name type="scientific">Splendidivirga corallicola</name>
    <dbReference type="NCBI Taxonomy" id="3051826"/>
    <lineage>
        <taxon>Bacteria</taxon>
        <taxon>Pseudomonadati</taxon>
        <taxon>Bacteroidota</taxon>
        <taxon>Cytophagia</taxon>
        <taxon>Cytophagales</taxon>
        <taxon>Splendidivirgaceae</taxon>
        <taxon>Splendidivirga</taxon>
    </lineage>
</organism>
<keyword evidence="2" id="KW-1185">Reference proteome</keyword>
<accession>A0ABT8KX73</accession>
<proteinExistence type="predicted"/>
<protein>
    <submittedName>
        <fullName evidence="1">Uncharacterized protein</fullName>
    </submittedName>
</protein>
<reference evidence="1" key="1">
    <citation type="submission" date="2023-06" db="EMBL/GenBank/DDBJ databases">
        <title>Genomic of Parafulvivirga corallium.</title>
        <authorList>
            <person name="Wang G."/>
        </authorList>
    </citation>
    <scope>NUCLEOTIDE SEQUENCE</scope>
    <source>
        <strain evidence="1">BMA10</strain>
    </source>
</reference>
<dbReference type="Proteomes" id="UP001172082">
    <property type="component" value="Unassembled WGS sequence"/>
</dbReference>
<evidence type="ECO:0000313" key="2">
    <source>
        <dbReference type="Proteomes" id="UP001172082"/>
    </source>
</evidence>
<dbReference type="RefSeq" id="WP_346754237.1">
    <property type="nucleotide sequence ID" value="NZ_JAUJEA010000010.1"/>
</dbReference>
<sequence>MDEIKIDNDLLTIGFGYRLFYLENSNRHVKLREVRKHDMNSRKHSDILAIHKDKEK</sequence>
<dbReference type="EMBL" id="JAUJEA010000010">
    <property type="protein sequence ID" value="MDN5204213.1"/>
    <property type="molecule type" value="Genomic_DNA"/>
</dbReference>
<gene>
    <name evidence="1" type="ORF">QQ008_22665</name>
</gene>
<evidence type="ECO:0000313" key="1">
    <source>
        <dbReference type="EMBL" id="MDN5204213.1"/>
    </source>
</evidence>